<dbReference type="PANTHER" id="PTHR43280:SF28">
    <property type="entry name" value="HTH-TYPE TRANSCRIPTIONAL ACTIVATOR RHAS"/>
    <property type="match status" value="1"/>
</dbReference>
<dbReference type="InterPro" id="IPR020449">
    <property type="entry name" value="Tscrpt_reg_AraC-type_HTH"/>
</dbReference>
<organism evidence="5 6">
    <name type="scientific">Faecalicatena contorta</name>
    <dbReference type="NCBI Taxonomy" id="39482"/>
    <lineage>
        <taxon>Bacteria</taxon>
        <taxon>Bacillati</taxon>
        <taxon>Bacillota</taxon>
        <taxon>Clostridia</taxon>
        <taxon>Lachnospirales</taxon>
        <taxon>Lachnospiraceae</taxon>
        <taxon>Faecalicatena</taxon>
    </lineage>
</organism>
<dbReference type="PROSITE" id="PS01124">
    <property type="entry name" value="HTH_ARAC_FAMILY_2"/>
    <property type="match status" value="1"/>
</dbReference>
<accession>A0A174KU02</accession>
<dbReference type="OrthoDB" id="9778008at2"/>
<dbReference type="EMBL" id="CYZU01000061">
    <property type="protein sequence ID" value="CUP15482.1"/>
    <property type="molecule type" value="Genomic_DNA"/>
</dbReference>
<proteinExistence type="predicted"/>
<dbReference type="InterPro" id="IPR018060">
    <property type="entry name" value="HTH_AraC"/>
</dbReference>
<reference evidence="5 6" key="1">
    <citation type="submission" date="2015-09" db="EMBL/GenBank/DDBJ databases">
        <authorList>
            <consortium name="Pathogen Informatics"/>
        </authorList>
    </citation>
    <scope>NUCLEOTIDE SEQUENCE [LARGE SCALE GENOMIC DNA]</scope>
    <source>
        <strain evidence="5 6">2789STDY5834876</strain>
    </source>
</reference>
<evidence type="ECO:0000256" key="2">
    <source>
        <dbReference type="ARBA" id="ARBA00023125"/>
    </source>
</evidence>
<dbReference type="GO" id="GO:0003700">
    <property type="term" value="F:DNA-binding transcription factor activity"/>
    <property type="evidence" value="ECO:0007669"/>
    <property type="project" value="InterPro"/>
</dbReference>
<dbReference type="InterPro" id="IPR014710">
    <property type="entry name" value="RmlC-like_jellyroll"/>
</dbReference>
<dbReference type="Pfam" id="PF12833">
    <property type="entry name" value="HTH_18"/>
    <property type="match status" value="1"/>
</dbReference>
<protein>
    <submittedName>
        <fullName evidence="5">Melibiose operon regulatory protein</fullName>
    </submittedName>
</protein>
<dbReference type="PANTHER" id="PTHR43280">
    <property type="entry name" value="ARAC-FAMILY TRANSCRIPTIONAL REGULATOR"/>
    <property type="match status" value="1"/>
</dbReference>
<evidence type="ECO:0000313" key="6">
    <source>
        <dbReference type="Proteomes" id="UP000095544"/>
    </source>
</evidence>
<dbReference type="CDD" id="cd02208">
    <property type="entry name" value="cupin_RmlC-like"/>
    <property type="match status" value="1"/>
</dbReference>
<dbReference type="PRINTS" id="PR00032">
    <property type="entry name" value="HTHARAC"/>
</dbReference>
<dbReference type="Gene3D" id="2.60.120.10">
    <property type="entry name" value="Jelly Rolls"/>
    <property type="match status" value="1"/>
</dbReference>
<dbReference type="Pfam" id="PF07883">
    <property type="entry name" value="Cupin_2"/>
    <property type="match status" value="1"/>
</dbReference>
<dbReference type="AlphaFoldDB" id="A0A174KU02"/>
<dbReference type="Proteomes" id="UP000095544">
    <property type="component" value="Unassembled WGS sequence"/>
</dbReference>
<keyword evidence="1" id="KW-0805">Transcription regulation</keyword>
<evidence type="ECO:0000256" key="3">
    <source>
        <dbReference type="ARBA" id="ARBA00023163"/>
    </source>
</evidence>
<dbReference type="Gene3D" id="1.10.10.60">
    <property type="entry name" value="Homeodomain-like"/>
    <property type="match status" value="2"/>
</dbReference>
<dbReference type="STRING" id="39482.ERS852491_04408"/>
<dbReference type="InterPro" id="IPR011051">
    <property type="entry name" value="RmlC_Cupin_sf"/>
</dbReference>
<dbReference type="RefSeq" id="WP_050641618.1">
    <property type="nucleotide sequence ID" value="NZ_CABKUE010000009.1"/>
</dbReference>
<dbReference type="InterPro" id="IPR013096">
    <property type="entry name" value="Cupin_2"/>
</dbReference>
<name>A0A174KU02_9FIRM</name>
<keyword evidence="2" id="KW-0238">DNA-binding</keyword>
<feature type="domain" description="HTH araC/xylS-type" evidence="4">
    <location>
        <begin position="194"/>
        <end position="292"/>
    </location>
</feature>
<sequence length="301" mass="35242">MQITKIVTDETLKELRAHGTEKFPFQYNREEMQQFDEEKIEWHWHREFEFVKVMYGSVYCLIGNQQIQLEAGEGLFINARVVHSIENCKDGAIANILFSSDLIAAETSVIYDNCIRDFIESECSHIVLRDASAWQEKILEKLEEIFEICSHASFCELDMHIRVCNLWLLFCGHREELVKMEKLGISLRSQSRLRKMMRYIEANYSQKLYLEDIAQAANISKSEAIRCFQMGMQISPVEYLNQYRLCQARFELETTEDSILHIAVAAGFDNSSYFTRIFKKTYGITPRELRKKKEDADNSGY</sequence>
<evidence type="ECO:0000259" key="4">
    <source>
        <dbReference type="PROSITE" id="PS01124"/>
    </source>
</evidence>
<dbReference type="SMART" id="SM00342">
    <property type="entry name" value="HTH_ARAC"/>
    <property type="match status" value="1"/>
</dbReference>
<dbReference type="SUPFAM" id="SSF51182">
    <property type="entry name" value="RmlC-like cupins"/>
    <property type="match status" value="1"/>
</dbReference>
<dbReference type="InterPro" id="IPR009057">
    <property type="entry name" value="Homeodomain-like_sf"/>
</dbReference>
<evidence type="ECO:0000256" key="1">
    <source>
        <dbReference type="ARBA" id="ARBA00023015"/>
    </source>
</evidence>
<dbReference type="GO" id="GO:0043565">
    <property type="term" value="F:sequence-specific DNA binding"/>
    <property type="evidence" value="ECO:0007669"/>
    <property type="project" value="InterPro"/>
</dbReference>
<gene>
    <name evidence="5" type="primary">melR_5</name>
    <name evidence="5" type="ORF">ERS852491_04408</name>
</gene>
<evidence type="ECO:0000313" key="5">
    <source>
        <dbReference type="EMBL" id="CUP15482.1"/>
    </source>
</evidence>
<keyword evidence="3" id="KW-0804">Transcription</keyword>
<dbReference type="SUPFAM" id="SSF46689">
    <property type="entry name" value="Homeodomain-like"/>
    <property type="match status" value="1"/>
</dbReference>